<keyword evidence="3 7" id="KW-1133">Transmembrane helix</keyword>
<evidence type="ECO:0000256" key="5">
    <source>
        <dbReference type="ARBA" id="ARBA00023239"/>
    </source>
</evidence>
<feature type="region of interest" description="Disordered" evidence="8">
    <location>
        <begin position="423"/>
        <end position="445"/>
    </location>
</feature>
<feature type="compositionally biased region" description="Basic and acidic residues" evidence="8">
    <location>
        <begin position="24"/>
        <end position="56"/>
    </location>
</feature>
<dbReference type="InterPro" id="IPR003770">
    <property type="entry name" value="MLTG-like"/>
</dbReference>
<sequence length="496" mass="53786">MHPDERPTQIFDLGLAGDAVADPGQRRVDEAGHGPYHDEADDHYGADHYDADHYDDGYYYADYYDDDGSDDEAVHDADGRDEADRHAGRDDVRDDDRDEDDHDGDRAEPSYILGDDGDDPPPTERRRGRRAFRWVAALVVLALLAGGAYFGARELLGFGYEDYEGSGEKDVLLHVEQGDSTGVIASKMDKLDAVASADAFVEAAKDDQRVLAIQPGYYVVKTKASGASAVETLVGPDAQVGQAEVRAGTRLADRGGDSPKPGVLSLLSEASCADLNGRNTCVSVEDMRNEVRSTNLTELGVPAWAAEPAQQKAPEHRLEGLITPGIYDVRPGWDARKLLTEVLTTSATRLEAAGLPDAAQGSGHSPYEVLIIASIVQVEGVQSDFGKIARVIENRLGAGMALEMDSSINYALENPTIRTKRDARDVDGPHNTYTRKGLPATPLGAPSQEAITAAESPKEGPWKYFVLCEENGLSCFSETYPQHKKEVERAQNKGVW</sequence>
<dbReference type="EC" id="4.2.2.29" evidence="7"/>
<evidence type="ECO:0000256" key="3">
    <source>
        <dbReference type="ARBA" id="ARBA00022989"/>
    </source>
</evidence>
<dbReference type="EMBL" id="BAAALM010000022">
    <property type="protein sequence ID" value="GAA1221417.1"/>
    <property type="molecule type" value="Genomic_DNA"/>
</dbReference>
<name>A0ABN1VSK8_9PSEU</name>
<comment type="subcellular location">
    <subcellularLocation>
        <location evidence="7">Cell membrane</location>
        <topology evidence="7">Single-pass membrane protein</topology>
    </subcellularLocation>
</comment>
<keyword evidence="4 7" id="KW-0472">Membrane</keyword>
<protein>
    <recommendedName>
        <fullName evidence="7">Endolytic murein transglycosylase</fullName>
        <ecNumber evidence="7">4.2.2.29</ecNumber>
    </recommendedName>
    <alternativeName>
        <fullName evidence="7">Peptidoglycan lytic transglycosylase</fullName>
    </alternativeName>
    <alternativeName>
        <fullName evidence="7">Peptidoglycan polymerization terminase</fullName>
    </alternativeName>
</protein>
<gene>
    <name evidence="7" type="primary">mltG</name>
    <name evidence="9" type="ORF">GCM10009675_50340</name>
</gene>
<accession>A0ABN1VSK8</accession>
<comment type="similarity">
    <text evidence="7">Belongs to the transglycosylase MltG family.</text>
</comment>
<evidence type="ECO:0000256" key="6">
    <source>
        <dbReference type="ARBA" id="ARBA00023316"/>
    </source>
</evidence>
<dbReference type="HAMAP" id="MF_02065">
    <property type="entry name" value="MltG"/>
    <property type="match status" value="1"/>
</dbReference>
<feature type="site" description="Important for catalytic activity" evidence="7">
    <location>
        <position position="379"/>
    </location>
</feature>
<evidence type="ECO:0000256" key="7">
    <source>
        <dbReference type="HAMAP-Rule" id="MF_02065"/>
    </source>
</evidence>
<keyword evidence="10" id="KW-1185">Reference proteome</keyword>
<feature type="transmembrane region" description="Helical" evidence="7">
    <location>
        <begin position="131"/>
        <end position="152"/>
    </location>
</feature>
<keyword evidence="2 7" id="KW-0812">Transmembrane</keyword>
<keyword evidence="6 7" id="KW-0961">Cell wall biogenesis/degradation</keyword>
<keyword evidence="5 7" id="KW-0456">Lyase</keyword>
<evidence type="ECO:0000256" key="4">
    <source>
        <dbReference type="ARBA" id="ARBA00023136"/>
    </source>
</evidence>
<evidence type="ECO:0000313" key="10">
    <source>
        <dbReference type="Proteomes" id="UP001500467"/>
    </source>
</evidence>
<dbReference type="Pfam" id="PF02618">
    <property type="entry name" value="YceG"/>
    <property type="match status" value="1"/>
</dbReference>
<evidence type="ECO:0000256" key="1">
    <source>
        <dbReference type="ARBA" id="ARBA00022475"/>
    </source>
</evidence>
<reference evidence="9 10" key="1">
    <citation type="journal article" date="2019" name="Int. J. Syst. Evol. Microbiol.">
        <title>The Global Catalogue of Microorganisms (GCM) 10K type strain sequencing project: providing services to taxonomists for standard genome sequencing and annotation.</title>
        <authorList>
            <consortium name="The Broad Institute Genomics Platform"/>
            <consortium name="The Broad Institute Genome Sequencing Center for Infectious Disease"/>
            <person name="Wu L."/>
            <person name="Ma J."/>
        </authorList>
    </citation>
    <scope>NUCLEOTIDE SEQUENCE [LARGE SCALE GENOMIC DNA]</scope>
    <source>
        <strain evidence="9 10">JCM 13022</strain>
    </source>
</reference>
<evidence type="ECO:0000256" key="2">
    <source>
        <dbReference type="ARBA" id="ARBA00022692"/>
    </source>
</evidence>
<comment type="function">
    <text evidence="7">Functions as a peptidoglycan terminase that cleaves nascent peptidoglycan strands endolytically to terminate their elongation.</text>
</comment>
<dbReference type="PANTHER" id="PTHR30518">
    <property type="entry name" value="ENDOLYTIC MUREIN TRANSGLYCOSYLASE"/>
    <property type="match status" value="1"/>
</dbReference>
<proteinExistence type="inferred from homology"/>
<feature type="compositionally biased region" description="Basic and acidic residues" evidence="8">
    <location>
        <begin position="72"/>
        <end position="95"/>
    </location>
</feature>
<organism evidence="9 10">
    <name type="scientific">Prauserella alba</name>
    <dbReference type="NCBI Taxonomy" id="176898"/>
    <lineage>
        <taxon>Bacteria</taxon>
        <taxon>Bacillati</taxon>
        <taxon>Actinomycetota</taxon>
        <taxon>Actinomycetes</taxon>
        <taxon>Pseudonocardiales</taxon>
        <taxon>Pseudonocardiaceae</taxon>
        <taxon>Prauserella</taxon>
    </lineage>
</organism>
<comment type="caution">
    <text evidence="9">The sequence shown here is derived from an EMBL/GenBank/DDBJ whole genome shotgun (WGS) entry which is preliminary data.</text>
</comment>
<dbReference type="RefSeq" id="WP_253859708.1">
    <property type="nucleotide sequence ID" value="NZ_BAAALM010000022.1"/>
</dbReference>
<evidence type="ECO:0000313" key="9">
    <source>
        <dbReference type="EMBL" id="GAA1221417.1"/>
    </source>
</evidence>
<keyword evidence="1 7" id="KW-1003">Cell membrane</keyword>
<dbReference type="Proteomes" id="UP001500467">
    <property type="component" value="Unassembled WGS sequence"/>
</dbReference>
<feature type="region of interest" description="Disordered" evidence="8">
    <location>
        <begin position="1"/>
        <end position="126"/>
    </location>
</feature>
<evidence type="ECO:0000256" key="8">
    <source>
        <dbReference type="SAM" id="MobiDB-lite"/>
    </source>
</evidence>
<comment type="catalytic activity">
    <reaction evidence="7">
        <text>a peptidoglycan chain = a peptidoglycan chain with N-acetyl-1,6-anhydromuramyl-[peptide] at the reducing end + a peptidoglycan chain with N-acetylglucosamine at the non-reducing end.</text>
        <dbReference type="EC" id="4.2.2.29"/>
    </reaction>
</comment>
<dbReference type="PANTHER" id="PTHR30518:SF2">
    <property type="entry name" value="ENDOLYTIC MUREIN TRANSGLYCOSYLASE"/>
    <property type="match status" value="1"/>
</dbReference>